<dbReference type="AlphaFoldDB" id="A0A7W9AIM6"/>
<dbReference type="EMBL" id="JACIJC010000004">
    <property type="protein sequence ID" value="MBB5686377.1"/>
    <property type="molecule type" value="Genomic_DNA"/>
</dbReference>
<sequence>MAAPLADRQELRIKNGGAVKGILVNGARPKVVGPLSYIGCSGRACRTRDVTLFLTRDAPLPEITWQRTYYGAGSAADRIIAARPDTAQPVHSGDQRILIRAVKLGSP</sequence>
<evidence type="ECO:0000313" key="1">
    <source>
        <dbReference type="EMBL" id="MBB5686377.1"/>
    </source>
</evidence>
<gene>
    <name evidence="1" type="ORF">FHS49_002401</name>
</gene>
<organism evidence="1 2">
    <name type="scientific">Sphingobium boeckii</name>
    <dbReference type="NCBI Taxonomy" id="1082345"/>
    <lineage>
        <taxon>Bacteria</taxon>
        <taxon>Pseudomonadati</taxon>
        <taxon>Pseudomonadota</taxon>
        <taxon>Alphaproteobacteria</taxon>
        <taxon>Sphingomonadales</taxon>
        <taxon>Sphingomonadaceae</taxon>
        <taxon>Sphingobium</taxon>
    </lineage>
</organism>
<evidence type="ECO:0000313" key="2">
    <source>
        <dbReference type="Proteomes" id="UP000549617"/>
    </source>
</evidence>
<reference evidence="1 2" key="1">
    <citation type="submission" date="2020-08" db="EMBL/GenBank/DDBJ databases">
        <title>Genomic Encyclopedia of Type Strains, Phase IV (KMG-IV): sequencing the most valuable type-strain genomes for metagenomic binning, comparative biology and taxonomic classification.</title>
        <authorList>
            <person name="Goeker M."/>
        </authorList>
    </citation>
    <scope>NUCLEOTIDE SEQUENCE [LARGE SCALE GENOMIC DNA]</scope>
    <source>
        <strain evidence="1 2">DSM 25079</strain>
    </source>
</reference>
<keyword evidence="2" id="KW-1185">Reference proteome</keyword>
<protein>
    <submittedName>
        <fullName evidence="1">Uncharacterized protein</fullName>
    </submittedName>
</protein>
<name>A0A7W9AIM6_9SPHN</name>
<comment type="caution">
    <text evidence="1">The sequence shown here is derived from an EMBL/GenBank/DDBJ whole genome shotgun (WGS) entry which is preliminary data.</text>
</comment>
<proteinExistence type="predicted"/>
<accession>A0A7W9AIM6</accession>
<dbReference type="Proteomes" id="UP000549617">
    <property type="component" value="Unassembled WGS sequence"/>
</dbReference>